<protein>
    <recommendedName>
        <fullName evidence="3">Outer membrane protein beta-barrel domain-containing protein</fullName>
    </recommendedName>
</protein>
<evidence type="ECO:0000313" key="2">
    <source>
        <dbReference type="Proteomes" id="UP000249799"/>
    </source>
</evidence>
<dbReference type="Proteomes" id="UP000249799">
    <property type="component" value="Chromosome"/>
</dbReference>
<evidence type="ECO:0000313" key="1">
    <source>
        <dbReference type="EMBL" id="AWV90611.1"/>
    </source>
</evidence>
<dbReference type="KEGG" id="bsed:DN745_15275"/>
<dbReference type="EMBL" id="CP030032">
    <property type="protein sequence ID" value="AWV90611.1"/>
    <property type="molecule type" value="Genomic_DNA"/>
</dbReference>
<accession>A0A2Z4FNL4</accession>
<dbReference type="AlphaFoldDB" id="A0A2Z4FNL4"/>
<gene>
    <name evidence="1" type="ORF">DN745_15275</name>
</gene>
<reference evidence="1 2" key="1">
    <citation type="submission" date="2018-06" db="EMBL/GenBank/DDBJ databases">
        <title>Lujinxingia sediminis gen. nov. sp. nov., a new facultative anaerobic member of the class Deltaproteobacteria, and proposal of Lujinxingaceae fam. nov.</title>
        <authorList>
            <person name="Guo L.-Y."/>
            <person name="Li C.-M."/>
            <person name="Wang S."/>
            <person name="Du Z.-J."/>
        </authorList>
    </citation>
    <scope>NUCLEOTIDE SEQUENCE [LARGE SCALE GENOMIC DNA]</scope>
    <source>
        <strain evidence="1 2">FA350</strain>
    </source>
</reference>
<evidence type="ECO:0008006" key="3">
    <source>
        <dbReference type="Google" id="ProtNLM"/>
    </source>
</evidence>
<dbReference type="OrthoDB" id="9972206at2"/>
<proteinExistence type="predicted"/>
<keyword evidence="2" id="KW-1185">Reference proteome</keyword>
<organism evidence="1 2">
    <name type="scientific">Bradymonas sediminis</name>
    <dbReference type="NCBI Taxonomy" id="1548548"/>
    <lineage>
        <taxon>Bacteria</taxon>
        <taxon>Deltaproteobacteria</taxon>
        <taxon>Bradymonadales</taxon>
        <taxon>Bradymonadaceae</taxon>
        <taxon>Bradymonas</taxon>
    </lineage>
</organism>
<dbReference type="InterPro" id="IPR011250">
    <property type="entry name" value="OMP/PagP_B-barrel"/>
</dbReference>
<name>A0A2Z4FNL4_9DELT</name>
<sequence length="205" mass="22253">MAQDDASLWVGVSGGFAGEFNGEWDSQVRIGDIMVNAGDAIKDVDMETSWGGMLHYDVGVHPNIAIGGRLGYTSFLDRDRADEGWGRNSVVDLNFAPRFRFSPAGAAYELYLGVPLGLSVVIFDEDWRRKGNVDFDPGLGFNVSGLAGVKLELDERFGLFAELGWTLHSFRLEGQTSGTVFNGVDVGLDGDFNQFAVNLGGTFQL</sequence>
<dbReference type="Gene3D" id="2.40.160.20">
    <property type="match status" value="1"/>
</dbReference>
<dbReference type="SUPFAM" id="SSF56925">
    <property type="entry name" value="OMPA-like"/>
    <property type="match status" value="1"/>
</dbReference>